<name>A0A8J3LWY6_9ACTN</name>
<keyword evidence="4" id="KW-1185">Reference proteome</keyword>
<evidence type="ECO:0000259" key="2">
    <source>
        <dbReference type="Pfam" id="PF09851"/>
    </source>
</evidence>
<dbReference type="EMBL" id="BONU01000023">
    <property type="protein sequence ID" value="GIG74890.1"/>
    <property type="molecule type" value="Genomic_DNA"/>
</dbReference>
<gene>
    <name evidence="3" type="ORF">Pfl04_32940</name>
</gene>
<evidence type="ECO:0000313" key="4">
    <source>
        <dbReference type="Proteomes" id="UP000653674"/>
    </source>
</evidence>
<feature type="domain" description="SHOCT" evidence="2">
    <location>
        <begin position="136"/>
        <end position="163"/>
    </location>
</feature>
<evidence type="ECO:0000259" key="1">
    <source>
        <dbReference type="Pfam" id="PF03703"/>
    </source>
</evidence>
<protein>
    <recommendedName>
        <fullName evidence="5">Short C-terminal domain-containing protein</fullName>
    </recommendedName>
</protein>
<dbReference type="AlphaFoldDB" id="A0A8J3LWY6"/>
<evidence type="ECO:0008006" key="5">
    <source>
        <dbReference type="Google" id="ProtNLM"/>
    </source>
</evidence>
<proteinExistence type="predicted"/>
<dbReference type="Proteomes" id="UP000653674">
    <property type="component" value="Unassembled WGS sequence"/>
</dbReference>
<reference evidence="3" key="1">
    <citation type="submission" date="2021-01" db="EMBL/GenBank/DDBJ databases">
        <title>Whole genome shotgun sequence of Planosporangium flavigriseum NBRC 105377.</title>
        <authorList>
            <person name="Komaki H."/>
            <person name="Tamura T."/>
        </authorList>
    </citation>
    <scope>NUCLEOTIDE SEQUENCE</scope>
    <source>
        <strain evidence="3">NBRC 105377</strain>
    </source>
</reference>
<sequence length="166" mass="17869">MIWAAKGQPITGIGAGTYKLTATMLFFEKGMLSTRAQQVPIAHVVDVDIRQSMTQKARGVGNVLVHVQRSNGVELVVLEDIPDPRGAVSIINRTAHAARLVEQQRANTHHYSGVAPTVAPPPAPAPVAAPATDPIEQLRRLGELRDAGILTEEEFATKKAEILSRL</sequence>
<dbReference type="InterPro" id="IPR005182">
    <property type="entry name" value="YdbS-like_PH"/>
</dbReference>
<accession>A0A8J3LWY6</accession>
<dbReference type="Pfam" id="PF09851">
    <property type="entry name" value="SHOCT"/>
    <property type="match status" value="1"/>
</dbReference>
<dbReference type="InterPro" id="IPR018649">
    <property type="entry name" value="SHOCT"/>
</dbReference>
<organism evidence="3 4">
    <name type="scientific">Planosporangium flavigriseum</name>
    <dbReference type="NCBI Taxonomy" id="373681"/>
    <lineage>
        <taxon>Bacteria</taxon>
        <taxon>Bacillati</taxon>
        <taxon>Actinomycetota</taxon>
        <taxon>Actinomycetes</taxon>
        <taxon>Micromonosporales</taxon>
        <taxon>Micromonosporaceae</taxon>
        <taxon>Planosporangium</taxon>
    </lineage>
</organism>
<dbReference type="Pfam" id="PF03703">
    <property type="entry name" value="bPH_2"/>
    <property type="match status" value="1"/>
</dbReference>
<feature type="domain" description="YdbS-like PH" evidence="1">
    <location>
        <begin position="17"/>
        <end position="82"/>
    </location>
</feature>
<evidence type="ECO:0000313" key="3">
    <source>
        <dbReference type="EMBL" id="GIG74890.1"/>
    </source>
</evidence>
<comment type="caution">
    <text evidence="3">The sequence shown here is derived from an EMBL/GenBank/DDBJ whole genome shotgun (WGS) entry which is preliminary data.</text>
</comment>